<keyword evidence="6 7" id="KW-0472">Membrane</keyword>
<dbReference type="GO" id="GO:0071816">
    <property type="term" value="P:tail-anchored membrane protein insertion into ER membrane"/>
    <property type="evidence" value="ECO:0007669"/>
    <property type="project" value="InterPro"/>
</dbReference>
<keyword evidence="2 7" id="KW-0812">Transmembrane</keyword>
<accession>A0A0F8AYY2</accession>
<feature type="transmembrane region" description="Helical" evidence="8">
    <location>
        <begin position="250"/>
        <end position="270"/>
    </location>
</feature>
<evidence type="ECO:0000256" key="8">
    <source>
        <dbReference type="SAM" id="Phobius"/>
    </source>
</evidence>
<reference evidence="10 11" key="1">
    <citation type="submission" date="2015-04" db="EMBL/GenBank/DDBJ databases">
        <title>Genome sequence of Ceratocystis platani, a major pathogen of plane trees.</title>
        <authorList>
            <person name="Belbahri L."/>
        </authorList>
    </citation>
    <scope>NUCLEOTIDE SEQUENCE [LARGE SCALE GENOMIC DNA]</scope>
    <source>
        <strain evidence="10 11">CFO</strain>
    </source>
</reference>
<dbReference type="GO" id="GO:0043529">
    <property type="term" value="C:GET complex"/>
    <property type="evidence" value="ECO:0007669"/>
    <property type="project" value="InterPro"/>
</dbReference>
<dbReference type="InterPro" id="IPR029012">
    <property type="entry name" value="Helix_hairpin_bin_sf"/>
</dbReference>
<proteinExistence type="inferred from homology"/>
<keyword evidence="5" id="KW-0175">Coiled coil</keyword>
<dbReference type="HAMAP" id="MF_03113">
    <property type="entry name" value="Get1"/>
    <property type="match status" value="1"/>
</dbReference>
<dbReference type="FunFam" id="1.10.287.660:FF:000006">
    <property type="entry name" value="Protein GET1"/>
    <property type="match status" value="1"/>
</dbReference>
<keyword evidence="1 7" id="KW-0813">Transport</keyword>
<evidence type="ECO:0000256" key="9">
    <source>
        <dbReference type="SAM" id="SignalP"/>
    </source>
</evidence>
<keyword evidence="11" id="KW-1185">Reference proteome</keyword>
<dbReference type="AlphaFoldDB" id="A0A0F8AYY2"/>
<evidence type="ECO:0000256" key="2">
    <source>
        <dbReference type="ARBA" id="ARBA00022692"/>
    </source>
</evidence>
<protein>
    <submittedName>
        <fullName evidence="10">Protein get-1</fullName>
    </submittedName>
</protein>
<dbReference type="Gene3D" id="1.10.287.660">
    <property type="entry name" value="Helix hairpin bin"/>
    <property type="match status" value="1"/>
</dbReference>
<dbReference type="Pfam" id="PF04420">
    <property type="entry name" value="CHD5"/>
    <property type="match status" value="1"/>
</dbReference>
<evidence type="ECO:0000256" key="3">
    <source>
        <dbReference type="ARBA" id="ARBA00022824"/>
    </source>
</evidence>
<feature type="topological domain" description="Cytoplasmic" evidence="7">
    <location>
        <begin position="173"/>
        <end position="564"/>
    </location>
</feature>
<feature type="signal peptide" evidence="9">
    <location>
        <begin position="1"/>
        <end position="20"/>
    </location>
</feature>
<comment type="caution">
    <text evidence="7">Lacks conserved residue(s) required for the propagation of feature annotation.</text>
</comment>
<comment type="caution">
    <text evidence="10">The sequence shown here is derived from an EMBL/GenBank/DDBJ whole genome shotgun (WGS) entry which is preliminary data.</text>
</comment>
<dbReference type="PANTHER" id="PTHR39470:SF1">
    <property type="entry name" value="CHORISMATE SYNTHASE PROTEIN"/>
    <property type="match status" value="1"/>
</dbReference>
<feature type="transmembrane region" description="Helical" evidence="8">
    <location>
        <begin position="167"/>
        <end position="188"/>
    </location>
</feature>
<evidence type="ECO:0000256" key="5">
    <source>
        <dbReference type="ARBA" id="ARBA00023054"/>
    </source>
</evidence>
<evidence type="ECO:0000256" key="1">
    <source>
        <dbReference type="ARBA" id="ARBA00022448"/>
    </source>
</evidence>
<keyword evidence="4 7" id="KW-1133">Transmembrane helix</keyword>
<sequence length="564" mass="63142">MISLMVVVLLLEVVVHLINAIGTTTINNLLWRILILLPIGPAQMAAEKRKLQTEYLAVRKEMLATSSQDEFAKWARLRRKHDKLYEGLEKKKQSFDAVQAQYNTIINAVRLLITRAPQYIIPFWFSREPMFWLPKNLFPYYAEWFLSLPKAPLGSVSIGTWQVSCALAIKLVSDILVAIATFVATSVASKKKVPALATHIIATMSLWVTFKSLAIFFGPLVIPRAYAYYQSQRTAATRHGLTPRPLPIRAYYGLVFLGAVSVFFALQALLRVPENVFTQTNSRLQIPADVLFNRLATIHPLSPADEALRARFVNLESRLLYLKYGPSVMADCVFCTSERSDMFFVYALPALVAPHLVNILAIAMATSPLLAGPWTLRWRNPTVLASILIAMVDLYNVQAYNHKANARALRLGDLDMFHWRANTLRLLGLVLVNTVLGTLMYLTATNRAFVEAPPAAVRVEAVNKSLATVIAKVNAVGILKNTVSRNSQLRDHANTYWTSEARVTQQLMEEREVVDSVNDALENNRIDVSAVTRSAHQYATNILNPWLAEAEQKAKGRKVEKSAA</sequence>
<dbReference type="Proteomes" id="UP000034841">
    <property type="component" value="Unassembled WGS sequence"/>
</dbReference>
<keyword evidence="3 7" id="KW-0256">Endoplasmic reticulum</keyword>
<feature type="transmembrane region" description="Helical" evidence="8">
    <location>
        <begin position="343"/>
        <end position="366"/>
    </location>
</feature>
<feature type="chain" id="PRO_5005437328" evidence="9">
    <location>
        <begin position="21"/>
        <end position="564"/>
    </location>
</feature>
<keyword evidence="9" id="KW-0732">Signal</keyword>
<dbReference type="EMBL" id="LBBL01000224">
    <property type="protein sequence ID" value="KKF93596.1"/>
    <property type="molecule type" value="Genomic_DNA"/>
</dbReference>
<evidence type="ECO:0000256" key="6">
    <source>
        <dbReference type="ARBA" id="ARBA00023136"/>
    </source>
</evidence>
<evidence type="ECO:0000256" key="4">
    <source>
        <dbReference type="ARBA" id="ARBA00022989"/>
    </source>
</evidence>
<evidence type="ECO:0000313" key="10">
    <source>
        <dbReference type="EMBL" id="KKF93596.1"/>
    </source>
</evidence>
<evidence type="ECO:0000313" key="11">
    <source>
        <dbReference type="Proteomes" id="UP000034841"/>
    </source>
</evidence>
<dbReference type="PANTHER" id="PTHR39470">
    <property type="entry name" value="CHROMOSOME 10, WHOLE GENOME SHOTGUN SEQUENCE"/>
    <property type="match status" value="1"/>
</dbReference>
<feature type="transmembrane region" description="Helical" evidence="8">
    <location>
        <begin position="378"/>
        <end position="397"/>
    </location>
</feature>
<feature type="topological domain" description="Lumenal" evidence="7">
    <location>
        <begin position="1"/>
        <end position="4"/>
    </location>
</feature>
<gene>
    <name evidence="10" type="primary">get-1</name>
    <name evidence="7" type="synonym">GET1</name>
    <name evidence="10" type="ORF">CFO_g4054</name>
</gene>
<dbReference type="OrthoDB" id="4218123at2759"/>
<name>A0A0F8AYY2_CERFI</name>
<comment type="similarity">
    <text evidence="7">Belongs to the WRB/GET1 family.</text>
</comment>
<feature type="transmembrane region" description="Helical" evidence="8">
    <location>
        <begin position="200"/>
        <end position="222"/>
    </location>
</feature>
<evidence type="ECO:0000256" key="7">
    <source>
        <dbReference type="HAMAP-Rule" id="MF_03113"/>
    </source>
</evidence>
<feature type="transmembrane region" description="Helical" evidence="8">
    <location>
        <begin position="426"/>
        <end position="444"/>
    </location>
</feature>
<dbReference type="InterPro" id="IPR027538">
    <property type="entry name" value="Get1_fungi"/>
</dbReference>
<dbReference type="InterPro" id="IPR028945">
    <property type="entry name" value="Get1"/>
</dbReference>
<organism evidence="10 11">
    <name type="scientific">Ceratocystis fimbriata f. sp. platani</name>
    <dbReference type="NCBI Taxonomy" id="88771"/>
    <lineage>
        <taxon>Eukaryota</taxon>
        <taxon>Fungi</taxon>
        <taxon>Dikarya</taxon>
        <taxon>Ascomycota</taxon>
        <taxon>Pezizomycotina</taxon>
        <taxon>Sordariomycetes</taxon>
        <taxon>Hypocreomycetidae</taxon>
        <taxon>Microascales</taxon>
        <taxon>Ceratocystidaceae</taxon>
        <taxon>Ceratocystis</taxon>
    </lineage>
</organism>